<reference evidence="3 4" key="1">
    <citation type="submission" date="2020-08" db="EMBL/GenBank/DDBJ databases">
        <title>Sequencing the genomes of 1000 actinobacteria strains.</title>
        <authorList>
            <person name="Klenk H.-P."/>
        </authorList>
    </citation>
    <scope>NUCLEOTIDE SEQUENCE [LARGE SCALE GENOMIC DNA]</scope>
    <source>
        <strain evidence="3 4">DSM 102030</strain>
    </source>
</reference>
<dbReference type="GO" id="GO:0016787">
    <property type="term" value="F:hydrolase activity"/>
    <property type="evidence" value="ECO:0007669"/>
    <property type="project" value="InterPro"/>
</dbReference>
<dbReference type="GO" id="GO:0005829">
    <property type="term" value="C:cytosol"/>
    <property type="evidence" value="ECO:0007669"/>
    <property type="project" value="TreeGrafter"/>
</dbReference>
<keyword evidence="3" id="KW-0347">Helicase</keyword>
<keyword evidence="3" id="KW-0067">ATP-binding</keyword>
<organism evidence="3 4">
    <name type="scientific">Lipingzhangella halophila</name>
    <dbReference type="NCBI Taxonomy" id="1783352"/>
    <lineage>
        <taxon>Bacteria</taxon>
        <taxon>Bacillati</taxon>
        <taxon>Actinomycetota</taxon>
        <taxon>Actinomycetes</taxon>
        <taxon>Streptosporangiales</taxon>
        <taxon>Nocardiopsidaceae</taxon>
        <taxon>Lipingzhangella</taxon>
    </lineage>
</organism>
<feature type="region of interest" description="Disordered" evidence="1">
    <location>
        <begin position="768"/>
        <end position="787"/>
    </location>
</feature>
<proteinExistence type="predicted"/>
<dbReference type="InterPro" id="IPR005114">
    <property type="entry name" value="Helicase_assoc"/>
</dbReference>
<evidence type="ECO:0000313" key="4">
    <source>
        <dbReference type="Proteomes" id="UP000523007"/>
    </source>
</evidence>
<dbReference type="InterPro" id="IPR006935">
    <property type="entry name" value="Helicase/UvrB_N"/>
</dbReference>
<evidence type="ECO:0000259" key="2">
    <source>
        <dbReference type="PROSITE" id="PS51192"/>
    </source>
</evidence>
<name>A0A7W7RLZ7_9ACTN</name>
<dbReference type="SMART" id="SM00487">
    <property type="entry name" value="DEXDc"/>
    <property type="match status" value="1"/>
</dbReference>
<dbReference type="Pfam" id="PF03457">
    <property type="entry name" value="HA"/>
    <property type="match status" value="3"/>
</dbReference>
<dbReference type="Pfam" id="PF04851">
    <property type="entry name" value="ResIII"/>
    <property type="match status" value="1"/>
</dbReference>
<keyword evidence="4" id="KW-1185">Reference proteome</keyword>
<comment type="caution">
    <text evidence="3">The sequence shown here is derived from an EMBL/GenBank/DDBJ whole genome shotgun (WGS) entry which is preliminary data.</text>
</comment>
<accession>A0A7W7RLZ7</accession>
<keyword evidence="3" id="KW-0378">Hydrolase</keyword>
<gene>
    <name evidence="3" type="ORF">F4561_005263</name>
</gene>
<dbReference type="RefSeq" id="WP_184582511.1">
    <property type="nucleotide sequence ID" value="NZ_JACHJT010000001.1"/>
</dbReference>
<dbReference type="PANTHER" id="PTHR47396">
    <property type="entry name" value="TYPE I RESTRICTION ENZYME ECOKI R PROTEIN"/>
    <property type="match status" value="1"/>
</dbReference>
<feature type="compositionally biased region" description="Low complexity" evidence="1">
    <location>
        <begin position="768"/>
        <end position="778"/>
    </location>
</feature>
<dbReference type="InterPro" id="IPR014001">
    <property type="entry name" value="Helicase_ATP-bd"/>
</dbReference>
<sequence>MDQNLLRPHQVESVEASLKALARQSRVHDVMACGTGKTRVGRALADALLPEGGRVLVAAPRINLLIQALAEYRLFGDAGLGEILVVCSDRHLGDDTRLAGLAVSVTTDPERIAATGRAGRLTCFCTYDSLGALIEAHQRGMPPWDLLLADEAHYLIGRGAWARIHDDAAIPARRRKYTTATPRVVHQDDRTGDPHIASMDDQDVFGERAYEFSFAEAIRRGLLAPFRVVTPVITRTHVRQLVARSQHLELGRAAISADVAALQVATLKAMVEFGGQRALTFHPRRTDARLWAINLGHIPALLEDWDGQVWAHHLNGDHHGRQRSRVLEEFATPTTDTAPVKRFVTNVALFRDGFDAPGCDTIVVTHPITSTTMGVQMLSRALRVDPDRLDKVATFILPILLGEDDAVATAVESPVWEPVWAALRALGSMDNALLDWARAQRRRHGAHTDQTQDAGTRLPSWWHIRGVPMPETFAAAIGVRAMRTLAPSDEEYLGACEAFRAAHAHLRIPQDHVTAHGLQLGEWFRYKRRCYNAGARGPVYDHLEQLGATFNYAEKRKQAVRTAVDDYYRQHGHLNVPGSFVTDDGIQLGSVIRNTRRLYHKGKVSPEDVSWWNSYDMIWSYQEAIYQSVDDYYRQHGHLDVPADYVTENGVKLGSNIQTVRHKGTTGALTPEEVAWWNSYDMIWDASTLARKRQSDRKWETGFAFAQRYYQRNGDLHVRKKDNPIHDEVGRFHLYDWLKRQQRNWHDLPQDKRHRLANIGFVPTWKSQLQLPSSPHSQNPRPGSRTS</sequence>
<dbReference type="InterPro" id="IPR050742">
    <property type="entry name" value="Helicase_Restrict-Modif_Enz"/>
</dbReference>
<dbReference type="GO" id="GO:0005524">
    <property type="term" value="F:ATP binding"/>
    <property type="evidence" value="ECO:0007669"/>
    <property type="project" value="InterPro"/>
</dbReference>
<dbReference type="InterPro" id="IPR027417">
    <property type="entry name" value="P-loop_NTPase"/>
</dbReference>
<evidence type="ECO:0000256" key="1">
    <source>
        <dbReference type="SAM" id="MobiDB-lite"/>
    </source>
</evidence>
<dbReference type="PROSITE" id="PS51192">
    <property type="entry name" value="HELICASE_ATP_BIND_1"/>
    <property type="match status" value="1"/>
</dbReference>
<dbReference type="AlphaFoldDB" id="A0A7W7RLZ7"/>
<dbReference type="GO" id="GO:0003677">
    <property type="term" value="F:DNA binding"/>
    <property type="evidence" value="ECO:0007669"/>
    <property type="project" value="InterPro"/>
</dbReference>
<evidence type="ECO:0000313" key="3">
    <source>
        <dbReference type="EMBL" id="MBB4934443.1"/>
    </source>
</evidence>
<dbReference type="EMBL" id="JACHJT010000001">
    <property type="protein sequence ID" value="MBB4934443.1"/>
    <property type="molecule type" value="Genomic_DNA"/>
</dbReference>
<feature type="domain" description="Helicase ATP-binding" evidence="2">
    <location>
        <begin position="18"/>
        <end position="182"/>
    </location>
</feature>
<keyword evidence="3" id="KW-0547">Nucleotide-binding</keyword>
<protein>
    <submittedName>
        <fullName evidence="3">Superfamily II DNA or RNA helicase</fullName>
    </submittedName>
</protein>
<dbReference type="Gene3D" id="3.40.50.300">
    <property type="entry name" value="P-loop containing nucleotide triphosphate hydrolases"/>
    <property type="match status" value="2"/>
</dbReference>
<dbReference type="Proteomes" id="UP000523007">
    <property type="component" value="Unassembled WGS sequence"/>
</dbReference>
<dbReference type="SUPFAM" id="SSF52540">
    <property type="entry name" value="P-loop containing nucleoside triphosphate hydrolases"/>
    <property type="match status" value="1"/>
</dbReference>
<dbReference type="PANTHER" id="PTHR47396:SF1">
    <property type="entry name" value="ATP-DEPENDENT HELICASE IRC3-RELATED"/>
    <property type="match status" value="1"/>
</dbReference>
<dbReference type="GO" id="GO:0004386">
    <property type="term" value="F:helicase activity"/>
    <property type="evidence" value="ECO:0007669"/>
    <property type="project" value="UniProtKB-KW"/>
</dbReference>